<feature type="signal peptide" evidence="2">
    <location>
        <begin position="1"/>
        <end position="21"/>
    </location>
</feature>
<name>A0ABV9S387_9PSEU</name>
<protein>
    <submittedName>
        <fullName evidence="4">GerMN domain-containing protein</fullName>
    </submittedName>
</protein>
<gene>
    <name evidence="4" type="ORF">ACFPCV_10585</name>
</gene>
<evidence type="ECO:0000313" key="5">
    <source>
        <dbReference type="Proteomes" id="UP001595859"/>
    </source>
</evidence>
<feature type="domain" description="GerMN" evidence="3">
    <location>
        <begin position="85"/>
        <end position="175"/>
    </location>
</feature>
<keyword evidence="2" id="KW-0732">Signal</keyword>
<dbReference type="InterPro" id="IPR018911">
    <property type="entry name" value="Gmad2_Ig-like_dom"/>
</dbReference>
<dbReference type="Pfam" id="PF10646">
    <property type="entry name" value="Germane"/>
    <property type="match status" value="1"/>
</dbReference>
<dbReference type="SMART" id="SM00909">
    <property type="entry name" value="Germane"/>
    <property type="match status" value="1"/>
</dbReference>
<dbReference type="Proteomes" id="UP001595859">
    <property type="component" value="Unassembled WGS sequence"/>
</dbReference>
<keyword evidence="5" id="KW-1185">Reference proteome</keyword>
<dbReference type="RefSeq" id="WP_378055916.1">
    <property type="nucleotide sequence ID" value="NZ_JBHSIS010000005.1"/>
</dbReference>
<evidence type="ECO:0000256" key="1">
    <source>
        <dbReference type="SAM" id="MobiDB-lite"/>
    </source>
</evidence>
<feature type="region of interest" description="Disordered" evidence="1">
    <location>
        <begin position="18"/>
        <end position="55"/>
    </location>
</feature>
<dbReference type="PROSITE" id="PS51257">
    <property type="entry name" value="PROKAR_LIPOPROTEIN"/>
    <property type="match status" value="1"/>
</dbReference>
<proteinExistence type="predicted"/>
<sequence length="294" mass="29970">MRRLTAILAAALVVVSGCTSPEPGTEEPSEVPTGSSTSTPTTAAPTTPAHSPTVEPDVVVAGSVYFLRDEKLVPASRDLPGPGVAEAAVRALLAGPSEAEQAAGMSSTVPAGTGLRGVNLADGTVTVDLSGQYASGGGSFSMMGRLAQLVFTLTQFSSVERVELRLDGKPVTALGGEGVIIDRPQTRGDYEDFAPAVLVESPVFGANVTSPLRVYGSANVFEAQFSLRVTDAAGKALVEQPVMATSGTGTRGTFDTTLRFTVAAVGPGKVIAWYASAQDGSEVVVSEIPVNLGS</sequence>
<accession>A0ABV9S387</accession>
<dbReference type="Pfam" id="PF10648">
    <property type="entry name" value="Gmad2"/>
    <property type="match status" value="1"/>
</dbReference>
<organism evidence="4 5">
    <name type="scientific">Actinophytocola glycyrrhizae</name>
    <dbReference type="NCBI Taxonomy" id="2044873"/>
    <lineage>
        <taxon>Bacteria</taxon>
        <taxon>Bacillati</taxon>
        <taxon>Actinomycetota</taxon>
        <taxon>Actinomycetes</taxon>
        <taxon>Pseudonocardiales</taxon>
        <taxon>Pseudonocardiaceae</taxon>
    </lineage>
</organism>
<dbReference type="InterPro" id="IPR019606">
    <property type="entry name" value="GerMN"/>
</dbReference>
<evidence type="ECO:0000259" key="3">
    <source>
        <dbReference type="SMART" id="SM00909"/>
    </source>
</evidence>
<feature type="chain" id="PRO_5046242090" evidence="2">
    <location>
        <begin position="22"/>
        <end position="294"/>
    </location>
</feature>
<evidence type="ECO:0000313" key="4">
    <source>
        <dbReference type="EMBL" id="MFC4853951.1"/>
    </source>
</evidence>
<dbReference type="EMBL" id="JBHSIS010000005">
    <property type="protein sequence ID" value="MFC4853951.1"/>
    <property type="molecule type" value="Genomic_DNA"/>
</dbReference>
<evidence type="ECO:0000256" key="2">
    <source>
        <dbReference type="SAM" id="SignalP"/>
    </source>
</evidence>
<feature type="compositionally biased region" description="Low complexity" evidence="1">
    <location>
        <begin position="30"/>
        <end position="53"/>
    </location>
</feature>
<reference evidence="5" key="1">
    <citation type="journal article" date="2019" name="Int. J. Syst. Evol. Microbiol.">
        <title>The Global Catalogue of Microorganisms (GCM) 10K type strain sequencing project: providing services to taxonomists for standard genome sequencing and annotation.</title>
        <authorList>
            <consortium name="The Broad Institute Genomics Platform"/>
            <consortium name="The Broad Institute Genome Sequencing Center for Infectious Disease"/>
            <person name="Wu L."/>
            <person name="Ma J."/>
        </authorList>
    </citation>
    <scope>NUCLEOTIDE SEQUENCE [LARGE SCALE GENOMIC DNA]</scope>
    <source>
        <strain evidence="5">ZS-22-S1</strain>
    </source>
</reference>
<comment type="caution">
    <text evidence="4">The sequence shown here is derived from an EMBL/GenBank/DDBJ whole genome shotgun (WGS) entry which is preliminary data.</text>
</comment>